<dbReference type="GO" id="GO:0031543">
    <property type="term" value="F:peptidyl-proline dioxygenase activity"/>
    <property type="evidence" value="ECO:0007669"/>
    <property type="project" value="TreeGrafter"/>
</dbReference>
<dbReference type="InterPro" id="IPR006620">
    <property type="entry name" value="Pro_4_hyd_alph"/>
</dbReference>
<reference evidence="8 9" key="1">
    <citation type="submission" date="2019-03" db="EMBL/GenBank/DDBJ databases">
        <title>Genomic Encyclopedia of Archaeal and Bacterial Type Strains, Phase II (KMG-II): from individual species to whole genera.</title>
        <authorList>
            <person name="Goeker M."/>
        </authorList>
    </citation>
    <scope>NUCLEOTIDE SEQUENCE [LARGE SCALE GENOMIC DNA]</scope>
    <source>
        <strain evidence="8 9">DSM 28213</strain>
    </source>
</reference>
<comment type="caution">
    <text evidence="8">The sequence shown here is derived from an EMBL/GenBank/DDBJ whole genome shotgun (WGS) entry which is preliminary data.</text>
</comment>
<dbReference type="GO" id="GO:0031418">
    <property type="term" value="F:L-ascorbic acid binding"/>
    <property type="evidence" value="ECO:0007669"/>
    <property type="project" value="UniProtKB-KW"/>
</dbReference>
<evidence type="ECO:0000256" key="4">
    <source>
        <dbReference type="ARBA" id="ARBA00022964"/>
    </source>
</evidence>
<dbReference type="Pfam" id="PF13640">
    <property type="entry name" value="2OG-FeII_Oxy_3"/>
    <property type="match status" value="1"/>
</dbReference>
<evidence type="ECO:0000256" key="3">
    <source>
        <dbReference type="ARBA" id="ARBA00022896"/>
    </source>
</evidence>
<proteinExistence type="predicted"/>
<sequence>MAEFAVNAFYELIIDDLINRKYCVTDTFFTVEEIDLLRTNLLIKQSLTTFKKAAVGPLSNEQIIEEVRGDFILWMDESSSDQIEKMYFNKINNFIHYINRTCYLGIQEGEFHYACYPEGTFYKRHLDVFHTDVRRTLSVVLYLNTPDWQPDNGGALALYLKDAAGREKEELIHAQPGRLVIFDSKEIEHEVQMVYKPRYSITGWLKTR</sequence>
<dbReference type="InterPro" id="IPR044862">
    <property type="entry name" value="Pro_4_hyd_alph_FE2OG_OXY"/>
</dbReference>
<dbReference type="GO" id="GO:0071456">
    <property type="term" value="P:cellular response to hypoxia"/>
    <property type="evidence" value="ECO:0007669"/>
    <property type="project" value="TreeGrafter"/>
</dbReference>
<organism evidence="8 9">
    <name type="scientific">Myroides indicus</name>
    <dbReference type="NCBI Taxonomy" id="1323422"/>
    <lineage>
        <taxon>Bacteria</taxon>
        <taxon>Pseudomonadati</taxon>
        <taxon>Bacteroidota</taxon>
        <taxon>Flavobacteriia</taxon>
        <taxon>Flavobacteriales</taxon>
        <taxon>Flavobacteriaceae</taxon>
        <taxon>Myroides</taxon>
    </lineage>
</organism>
<evidence type="ECO:0000259" key="7">
    <source>
        <dbReference type="PROSITE" id="PS51471"/>
    </source>
</evidence>
<evidence type="ECO:0000256" key="1">
    <source>
        <dbReference type="ARBA" id="ARBA00001961"/>
    </source>
</evidence>
<dbReference type="OrthoDB" id="9783171at2"/>
<keyword evidence="5" id="KW-0560">Oxidoreductase</keyword>
<accession>A0A4R7F4B6</accession>
<dbReference type="InterPro" id="IPR051559">
    <property type="entry name" value="HIF_prolyl_hydroxylases"/>
</dbReference>
<evidence type="ECO:0000313" key="9">
    <source>
        <dbReference type="Proteomes" id="UP000295215"/>
    </source>
</evidence>
<dbReference type="Gene3D" id="2.60.120.620">
    <property type="entry name" value="q2cbj1_9rhob like domain"/>
    <property type="match status" value="1"/>
</dbReference>
<dbReference type="RefSeq" id="WP_133711822.1">
    <property type="nucleotide sequence ID" value="NZ_SOAG01000004.1"/>
</dbReference>
<dbReference type="InterPro" id="IPR005123">
    <property type="entry name" value="Oxoglu/Fe-dep_dioxygenase_dom"/>
</dbReference>
<evidence type="ECO:0000313" key="8">
    <source>
        <dbReference type="EMBL" id="TDS64373.1"/>
    </source>
</evidence>
<keyword evidence="2" id="KW-0479">Metal-binding</keyword>
<comment type="cofactor">
    <cofactor evidence="1">
        <name>L-ascorbate</name>
        <dbReference type="ChEBI" id="CHEBI:38290"/>
    </cofactor>
</comment>
<dbReference type="EMBL" id="SOAG01000004">
    <property type="protein sequence ID" value="TDS64373.1"/>
    <property type="molecule type" value="Genomic_DNA"/>
</dbReference>
<dbReference type="PROSITE" id="PS51471">
    <property type="entry name" value="FE2OG_OXY"/>
    <property type="match status" value="1"/>
</dbReference>
<evidence type="ECO:0000256" key="6">
    <source>
        <dbReference type="ARBA" id="ARBA00023004"/>
    </source>
</evidence>
<keyword evidence="4" id="KW-0223">Dioxygenase</keyword>
<protein>
    <submittedName>
        <fullName evidence="8">SM-20-related protein</fullName>
    </submittedName>
</protein>
<gene>
    <name evidence="8" type="ORF">C8P70_10490</name>
</gene>
<keyword evidence="9" id="KW-1185">Reference proteome</keyword>
<keyword evidence="6" id="KW-0408">Iron</keyword>
<dbReference type="PANTHER" id="PTHR12907:SF26">
    <property type="entry name" value="HIF PROLYL HYDROXYLASE, ISOFORM C"/>
    <property type="match status" value="1"/>
</dbReference>
<keyword evidence="3" id="KW-0847">Vitamin C</keyword>
<feature type="domain" description="Fe2OG dioxygenase" evidence="7">
    <location>
        <begin position="102"/>
        <end position="207"/>
    </location>
</feature>
<evidence type="ECO:0000256" key="2">
    <source>
        <dbReference type="ARBA" id="ARBA00022723"/>
    </source>
</evidence>
<evidence type="ECO:0000256" key="5">
    <source>
        <dbReference type="ARBA" id="ARBA00023002"/>
    </source>
</evidence>
<dbReference type="Proteomes" id="UP000295215">
    <property type="component" value="Unassembled WGS sequence"/>
</dbReference>
<dbReference type="SMART" id="SM00702">
    <property type="entry name" value="P4Hc"/>
    <property type="match status" value="1"/>
</dbReference>
<name>A0A4R7F4B6_9FLAO</name>
<dbReference type="GO" id="GO:0008198">
    <property type="term" value="F:ferrous iron binding"/>
    <property type="evidence" value="ECO:0007669"/>
    <property type="project" value="TreeGrafter"/>
</dbReference>
<dbReference type="AlphaFoldDB" id="A0A4R7F4B6"/>
<dbReference type="PANTHER" id="PTHR12907">
    <property type="entry name" value="EGL NINE HOMOLOG-RELATED"/>
    <property type="match status" value="1"/>
</dbReference>